<name>A0AAV3ZBN6_9GAST</name>
<evidence type="ECO:0000313" key="1">
    <source>
        <dbReference type="EMBL" id="GFN91837.1"/>
    </source>
</evidence>
<dbReference type="Proteomes" id="UP000735302">
    <property type="component" value="Unassembled WGS sequence"/>
</dbReference>
<protein>
    <submittedName>
        <fullName evidence="1">Uncharacterized protein</fullName>
    </submittedName>
</protein>
<proteinExistence type="predicted"/>
<evidence type="ECO:0000313" key="2">
    <source>
        <dbReference type="Proteomes" id="UP000735302"/>
    </source>
</evidence>
<reference evidence="1 2" key="1">
    <citation type="journal article" date="2021" name="Elife">
        <title>Chloroplast acquisition without the gene transfer in kleptoplastic sea slugs, Plakobranchus ocellatus.</title>
        <authorList>
            <person name="Maeda T."/>
            <person name="Takahashi S."/>
            <person name="Yoshida T."/>
            <person name="Shimamura S."/>
            <person name="Takaki Y."/>
            <person name="Nagai Y."/>
            <person name="Toyoda A."/>
            <person name="Suzuki Y."/>
            <person name="Arimoto A."/>
            <person name="Ishii H."/>
            <person name="Satoh N."/>
            <person name="Nishiyama T."/>
            <person name="Hasebe M."/>
            <person name="Maruyama T."/>
            <person name="Minagawa J."/>
            <person name="Obokata J."/>
            <person name="Shigenobu S."/>
        </authorList>
    </citation>
    <scope>NUCLEOTIDE SEQUENCE [LARGE SCALE GENOMIC DNA]</scope>
</reference>
<dbReference type="AlphaFoldDB" id="A0AAV3ZBN6"/>
<sequence length="108" mass="12743">MEACVTVELYYRICARCDYKFHYVSATHVATVSFSMVRVPMTGSKLRQKNHGTVSGRLPFFCATNDLREKAREEKHWKKNLHSRNMEKRTQCTWVKVRQWDLTVADTK</sequence>
<dbReference type="EMBL" id="BLXT01002183">
    <property type="protein sequence ID" value="GFN91837.1"/>
    <property type="molecule type" value="Genomic_DNA"/>
</dbReference>
<comment type="caution">
    <text evidence="1">The sequence shown here is derived from an EMBL/GenBank/DDBJ whole genome shotgun (WGS) entry which is preliminary data.</text>
</comment>
<accession>A0AAV3ZBN6</accession>
<organism evidence="1 2">
    <name type="scientific">Plakobranchus ocellatus</name>
    <dbReference type="NCBI Taxonomy" id="259542"/>
    <lineage>
        <taxon>Eukaryota</taxon>
        <taxon>Metazoa</taxon>
        <taxon>Spiralia</taxon>
        <taxon>Lophotrochozoa</taxon>
        <taxon>Mollusca</taxon>
        <taxon>Gastropoda</taxon>
        <taxon>Heterobranchia</taxon>
        <taxon>Euthyneura</taxon>
        <taxon>Panpulmonata</taxon>
        <taxon>Sacoglossa</taxon>
        <taxon>Placobranchoidea</taxon>
        <taxon>Plakobranchidae</taxon>
        <taxon>Plakobranchus</taxon>
    </lineage>
</organism>
<gene>
    <name evidence="1" type="ORF">PoB_001834300</name>
</gene>
<keyword evidence="2" id="KW-1185">Reference proteome</keyword>